<evidence type="ECO:0000256" key="8">
    <source>
        <dbReference type="ARBA" id="ARBA00023180"/>
    </source>
</evidence>
<dbReference type="PANTHER" id="PTHR12145:SF36">
    <property type="entry name" value="MANNAN ENDO-1,6-ALPHA-MANNOSIDASE DCW1"/>
    <property type="match status" value="1"/>
</dbReference>
<feature type="signal peptide" evidence="13">
    <location>
        <begin position="1"/>
        <end position="21"/>
    </location>
</feature>
<dbReference type="AlphaFoldDB" id="A0A0F7ZGZ0"/>
<sequence>MTVAGFFCLALLLRACGLAVADIQVDWTSDDSIRKAASVLAADSMGYYEGDQPGKVPGLLYDKPDPNLWWWAGGVLFGTMIEYAHYAGDNKYNEVTRVAMTHQAGGNQDFLTPNWTAHMGNDDQGFWGLSAMSAAELNFENPPPNEPQWLSTAQGTFNTMAHPDRHDDECGGGLRWQINAYSQGYRYKNSISNGLFFNLGARLARYTGNATYQDWAVKTWDWERRVGLMDDDYAVYDGAWTNDNCGKIETSQYTYNAGVWLHGAAFMFNHTNGSPEWQKRVEGLLDHMLAKFFPKKIAIETVCQNDEVNKCRRDTLIHKGVVHRWLANVAQLAPFTAAKITPVLQESAKAAVRQCTGGESGRQCGFQWTTGKYDGTANVATEMSVLSAVLSVLSAKGVAPSLVTERSGGTSKGDTSAGSGSRAMTPRKHAPITTAGRAGAGIITLILVVCLVGTLVFMVSDHDVDIRTWVKG</sequence>
<evidence type="ECO:0000313" key="15">
    <source>
        <dbReference type="Proteomes" id="UP000054481"/>
    </source>
</evidence>
<feature type="compositionally biased region" description="Polar residues" evidence="11">
    <location>
        <begin position="407"/>
        <end position="419"/>
    </location>
</feature>
<reference evidence="14 15" key="1">
    <citation type="journal article" date="2014" name="Genome Biol. Evol.">
        <title>Comparative genomics and transcriptomics analyses reveal divergent lifestyle features of nematode endoparasitic fungus Hirsutella minnesotensis.</title>
        <authorList>
            <person name="Lai Y."/>
            <person name="Liu K."/>
            <person name="Zhang X."/>
            <person name="Zhang X."/>
            <person name="Li K."/>
            <person name="Wang N."/>
            <person name="Shu C."/>
            <person name="Wu Y."/>
            <person name="Wang C."/>
            <person name="Bushley K.E."/>
            <person name="Xiang M."/>
            <person name="Liu X."/>
        </authorList>
    </citation>
    <scope>NUCLEOTIDE SEQUENCE [LARGE SCALE GENOMIC DNA]</scope>
    <source>
        <strain evidence="14 15">3608</strain>
    </source>
</reference>
<organism evidence="14 15">
    <name type="scientific">Hirsutella minnesotensis 3608</name>
    <dbReference type="NCBI Taxonomy" id="1043627"/>
    <lineage>
        <taxon>Eukaryota</taxon>
        <taxon>Fungi</taxon>
        <taxon>Dikarya</taxon>
        <taxon>Ascomycota</taxon>
        <taxon>Pezizomycotina</taxon>
        <taxon>Sordariomycetes</taxon>
        <taxon>Hypocreomycetidae</taxon>
        <taxon>Hypocreales</taxon>
        <taxon>Ophiocordycipitaceae</taxon>
        <taxon>Hirsutella</taxon>
    </lineage>
</organism>
<dbReference type="GO" id="GO:0016052">
    <property type="term" value="P:carbohydrate catabolic process"/>
    <property type="evidence" value="ECO:0007669"/>
    <property type="project" value="InterPro"/>
</dbReference>
<keyword evidence="12" id="KW-1133">Transmembrane helix</keyword>
<keyword evidence="9 10" id="KW-0326">Glycosidase</keyword>
<feature type="region of interest" description="Disordered" evidence="11">
    <location>
        <begin position="403"/>
        <end position="428"/>
    </location>
</feature>
<feature type="chain" id="PRO_5002525717" description="Mannan endo-1,6-alpha-mannosidase" evidence="13">
    <location>
        <begin position="22"/>
        <end position="472"/>
    </location>
</feature>
<dbReference type="SUPFAM" id="SSF48208">
    <property type="entry name" value="Six-hairpin glycosidases"/>
    <property type="match status" value="1"/>
</dbReference>
<evidence type="ECO:0000256" key="12">
    <source>
        <dbReference type="SAM" id="Phobius"/>
    </source>
</evidence>
<accession>A0A0F7ZGZ0</accession>
<dbReference type="Pfam" id="PF03663">
    <property type="entry name" value="Glyco_hydro_76"/>
    <property type="match status" value="1"/>
</dbReference>
<dbReference type="EC" id="3.2.1.101" evidence="4 10"/>
<evidence type="ECO:0000256" key="13">
    <source>
        <dbReference type="SAM" id="SignalP"/>
    </source>
</evidence>
<dbReference type="PIRSF" id="PIRSF016302">
    <property type="entry name" value="Man_a_manosd"/>
    <property type="match status" value="1"/>
</dbReference>
<evidence type="ECO:0000256" key="10">
    <source>
        <dbReference type="PIRNR" id="PIRNR016302"/>
    </source>
</evidence>
<feature type="transmembrane region" description="Helical" evidence="12">
    <location>
        <begin position="438"/>
        <end position="459"/>
    </location>
</feature>
<evidence type="ECO:0000256" key="1">
    <source>
        <dbReference type="ARBA" id="ARBA00001452"/>
    </source>
</evidence>
<protein>
    <recommendedName>
        <fullName evidence="4 10">Mannan endo-1,6-alpha-mannosidase</fullName>
        <ecNumber evidence="4 10">3.2.1.101</ecNumber>
    </recommendedName>
</protein>
<dbReference type="GO" id="GO:0012505">
    <property type="term" value="C:endomembrane system"/>
    <property type="evidence" value="ECO:0007669"/>
    <property type="project" value="UniProtKB-SubCell"/>
</dbReference>
<comment type="catalytic activity">
    <reaction evidence="1 10">
        <text>Random hydrolysis of (1-&gt;6)-alpha-D-mannosidic linkages in unbranched (1-&gt;6)-mannans.</text>
        <dbReference type="EC" id="3.2.1.101"/>
    </reaction>
</comment>
<evidence type="ECO:0000256" key="6">
    <source>
        <dbReference type="ARBA" id="ARBA00022801"/>
    </source>
</evidence>
<evidence type="ECO:0000256" key="5">
    <source>
        <dbReference type="ARBA" id="ARBA00022729"/>
    </source>
</evidence>
<dbReference type="EMBL" id="KQ030563">
    <property type="protein sequence ID" value="KJZ71726.1"/>
    <property type="molecule type" value="Genomic_DNA"/>
</dbReference>
<gene>
    <name evidence="14" type="ORF">HIM_08868</name>
</gene>
<evidence type="ECO:0000256" key="2">
    <source>
        <dbReference type="ARBA" id="ARBA00004308"/>
    </source>
</evidence>
<evidence type="ECO:0000256" key="11">
    <source>
        <dbReference type="SAM" id="MobiDB-lite"/>
    </source>
</evidence>
<evidence type="ECO:0000256" key="7">
    <source>
        <dbReference type="ARBA" id="ARBA00023136"/>
    </source>
</evidence>
<dbReference type="Proteomes" id="UP000054481">
    <property type="component" value="Unassembled WGS sequence"/>
</dbReference>
<dbReference type="OrthoDB" id="4187847at2759"/>
<dbReference type="InterPro" id="IPR008928">
    <property type="entry name" value="6-hairpin_glycosidase_sf"/>
</dbReference>
<keyword evidence="12" id="KW-0812">Transmembrane</keyword>
<evidence type="ECO:0000313" key="14">
    <source>
        <dbReference type="EMBL" id="KJZ71726.1"/>
    </source>
</evidence>
<comment type="similarity">
    <text evidence="3 10">Belongs to the glycosyl hydrolase 76 family.</text>
</comment>
<comment type="subcellular location">
    <subcellularLocation>
        <location evidence="2">Endomembrane system</location>
    </subcellularLocation>
</comment>
<keyword evidence="7 12" id="KW-0472">Membrane</keyword>
<dbReference type="PANTHER" id="PTHR12145">
    <property type="entry name" value="MANNAN ENDO-1,6-ALPHA-MANNOSIDASE DCW1"/>
    <property type="match status" value="1"/>
</dbReference>
<dbReference type="GO" id="GO:0008496">
    <property type="term" value="F:mannan endo-1,6-alpha-mannosidase activity"/>
    <property type="evidence" value="ECO:0007669"/>
    <property type="project" value="UniProtKB-UniRule"/>
</dbReference>
<keyword evidence="15" id="KW-1185">Reference proteome</keyword>
<dbReference type="InterPro" id="IPR014480">
    <property type="entry name" value="Mannan-1_6-alpha_mannosidase"/>
</dbReference>
<proteinExistence type="inferred from homology"/>
<dbReference type="InterPro" id="IPR005198">
    <property type="entry name" value="Glyco_hydro_76"/>
</dbReference>
<dbReference type="Gene3D" id="1.50.10.20">
    <property type="match status" value="1"/>
</dbReference>
<dbReference type="FunFam" id="1.50.10.20:FF:000006">
    <property type="entry name" value="Mannan endo-1,6-alpha-mannosidase"/>
    <property type="match status" value="1"/>
</dbReference>
<dbReference type="GO" id="GO:0009272">
    <property type="term" value="P:fungal-type cell wall biogenesis"/>
    <property type="evidence" value="ECO:0007669"/>
    <property type="project" value="TreeGrafter"/>
</dbReference>
<evidence type="ECO:0000256" key="9">
    <source>
        <dbReference type="ARBA" id="ARBA00023295"/>
    </source>
</evidence>
<keyword evidence="5 13" id="KW-0732">Signal</keyword>
<evidence type="ECO:0000256" key="3">
    <source>
        <dbReference type="ARBA" id="ARBA00009699"/>
    </source>
</evidence>
<keyword evidence="8" id="KW-0325">Glycoprotein</keyword>
<evidence type="ECO:0000256" key="4">
    <source>
        <dbReference type="ARBA" id="ARBA00012350"/>
    </source>
</evidence>
<name>A0A0F7ZGZ0_9HYPO</name>
<keyword evidence="6 10" id="KW-0378">Hydrolase</keyword>